<dbReference type="Gene3D" id="2.60.40.2700">
    <property type="match status" value="1"/>
</dbReference>
<evidence type="ECO:0000259" key="1">
    <source>
        <dbReference type="Pfam" id="PF23197"/>
    </source>
</evidence>
<dbReference type="InterPro" id="IPR056284">
    <property type="entry name" value="AIR9-like_A9"/>
</dbReference>
<dbReference type="PANTHER" id="PTHR31149">
    <property type="entry name" value="EXPRESSED PROTEIN"/>
    <property type="match status" value="1"/>
</dbReference>
<dbReference type="PANTHER" id="PTHR31149:SF7">
    <property type="entry name" value="EXPRESSED PROTEIN"/>
    <property type="match status" value="1"/>
</dbReference>
<reference evidence="2 3" key="1">
    <citation type="submission" date="2019-05" db="EMBL/GenBank/DDBJ databases">
        <title>Mikania micrantha, genome provides insights into the molecular mechanism of rapid growth.</title>
        <authorList>
            <person name="Liu B."/>
        </authorList>
    </citation>
    <scope>NUCLEOTIDE SEQUENCE [LARGE SCALE GENOMIC DNA]</scope>
    <source>
        <strain evidence="2">NLD-2019</strain>
        <tissue evidence="2">Leaf</tissue>
    </source>
</reference>
<evidence type="ECO:0000313" key="2">
    <source>
        <dbReference type="EMBL" id="KAD6453672.1"/>
    </source>
</evidence>
<dbReference type="AlphaFoldDB" id="A0A5N6PGM2"/>
<feature type="domain" description="AIR9-like A9" evidence="1">
    <location>
        <begin position="24"/>
        <end position="79"/>
    </location>
</feature>
<proteinExistence type="predicted"/>
<accession>A0A5N6PGM2</accession>
<organism evidence="2 3">
    <name type="scientific">Mikania micrantha</name>
    <name type="common">bitter vine</name>
    <dbReference type="NCBI Taxonomy" id="192012"/>
    <lineage>
        <taxon>Eukaryota</taxon>
        <taxon>Viridiplantae</taxon>
        <taxon>Streptophyta</taxon>
        <taxon>Embryophyta</taxon>
        <taxon>Tracheophyta</taxon>
        <taxon>Spermatophyta</taxon>
        <taxon>Magnoliopsida</taxon>
        <taxon>eudicotyledons</taxon>
        <taxon>Gunneridae</taxon>
        <taxon>Pentapetalae</taxon>
        <taxon>asterids</taxon>
        <taxon>campanulids</taxon>
        <taxon>Asterales</taxon>
        <taxon>Asteraceae</taxon>
        <taxon>Asteroideae</taxon>
        <taxon>Heliantheae alliance</taxon>
        <taxon>Eupatorieae</taxon>
        <taxon>Mikania</taxon>
    </lineage>
</organism>
<name>A0A5N6PGM2_9ASTR</name>
<keyword evidence="3" id="KW-1185">Reference proteome</keyword>
<sequence>MITGDPKPGRALLGCGNAVRGTIECMFQWVRYYEDGTSEYIEGATNPEYVVTADDVDKYIALECIPMNNQGRQGKVVRVFANDQRKITVASNKNYFKFQDLINDDYQQPPPLSDADDSYDLEGATNPEYIVTADDVDKIIALECVPVDNKGRQGEIMRVFANEQKKITCDPEMQQEIDNYMLAGQKSFSASLLIKIPQGLTTKIVLTRPRGSSLAVDFHDVRHWMKKGRQKHETTCASM</sequence>
<evidence type="ECO:0000313" key="3">
    <source>
        <dbReference type="Proteomes" id="UP000326396"/>
    </source>
</evidence>
<protein>
    <recommendedName>
        <fullName evidence="1">AIR9-like A9 domain-containing protein</fullName>
    </recommendedName>
</protein>
<gene>
    <name evidence="2" type="ORF">E3N88_08378</name>
</gene>
<dbReference type="GO" id="GO:0005886">
    <property type="term" value="C:plasma membrane"/>
    <property type="evidence" value="ECO:0007669"/>
    <property type="project" value="TreeGrafter"/>
</dbReference>
<dbReference type="Pfam" id="PF23197">
    <property type="entry name" value="IG_AIR9"/>
    <property type="match status" value="1"/>
</dbReference>
<comment type="caution">
    <text evidence="2">The sequence shown here is derived from an EMBL/GenBank/DDBJ whole genome shotgun (WGS) entry which is preliminary data.</text>
</comment>
<dbReference type="Proteomes" id="UP000326396">
    <property type="component" value="Linkage Group LG12"/>
</dbReference>
<dbReference type="OrthoDB" id="1739146at2759"/>
<dbReference type="EMBL" id="SZYD01000004">
    <property type="protein sequence ID" value="KAD6453672.1"/>
    <property type="molecule type" value="Genomic_DNA"/>
</dbReference>